<sequence length="482" mass="56542">RSNLNVSRPQIPVPSSLSSIVHIHEKKATHLSIEDLANWLANPKIKNNPSIINKKVPKTDTEWFDLMEKSPSRSQKKPQHQKVWQKEIQTTKDMFKVDGIEYTFLTWFATIEEDKIYEAKMTKEHGKKILNTIDNDKFLIRIKFIRPDYDNFKIVNKYEPIRESKKIEIDNKFFVRAIQIKTSDFEILKNNAVIYGLYRIREPDSNRLMPIKDGALNCVAQQVIEHFEKAKREHNLTSIHRQKIDIWKKRIHQPGARVEDVAELEKILKRPIKLLDITHGTIFNSEKYQTGRYEEIEMVVHNGHAFSRNHHFPRDRMVKYYNDNAWNTINKALQDSQAIWLIGLRLGEGEILEEIQSVMQFVLEDSYTFRTWIKHTDIVKAYKELFEDMLAEQVFEANHAESKLANEINNWHPTPASVHENIKQSYMKECYPAIAVNGELPQDDITGFVQIRSFKFVFNIHLAIPVWYGKHFACRSGEGCGK</sequence>
<evidence type="ECO:0000313" key="2">
    <source>
        <dbReference type="Proteomes" id="UP000789920"/>
    </source>
</evidence>
<reference evidence="1" key="1">
    <citation type="submission" date="2021-06" db="EMBL/GenBank/DDBJ databases">
        <authorList>
            <person name="Kallberg Y."/>
            <person name="Tangrot J."/>
            <person name="Rosling A."/>
        </authorList>
    </citation>
    <scope>NUCLEOTIDE SEQUENCE</scope>
    <source>
        <strain evidence="1">MA461A</strain>
    </source>
</reference>
<accession>A0ACA9Q7J5</accession>
<feature type="non-terminal residue" evidence="1">
    <location>
        <position position="1"/>
    </location>
</feature>
<protein>
    <submittedName>
        <fullName evidence="1">23198_t:CDS:1</fullName>
    </submittedName>
</protein>
<keyword evidence="2" id="KW-1185">Reference proteome</keyword>
<comment type="caution">
    <text evidence="1">The sequence shown here is derived from an EMBL/GenBank/DDBJ whole genome shotgun (WGS) entry which is preliminary data.</text>
</comment>
<proteinExistence type="predicted"/>
<feature type="non-terminal residue" evidence="1">
    <location>
        <position position="482"/>
    </location>
</feature>
<gene>
    <name evidence="1" type="ORF">RPERSI_LOCUS13007</name>
</gene>
<dbReference type="EMBL" id="CAJVQC010028408">
    <property type="protein sequence ID" value="CAG8739515.1"/>
    <property type="molecule type" value="Genomic_DNA"/>
</dbReference>
<organism evidence="1 2">
    <name type="scientific">Racocetra persica</name>
    <dbReference type="NCBI Taxonomy" id="160502"/>
    <lineage>
        <taxon>Eukaryota</taxon>
        <taxon>Fungi</taxon>
        <taxon>Fungi incertae sedis</taxon>
        <taxon>Mucoromycota</taxon>
        <taxon>Glomeromycotina</taxon>
        <taxon>Glomeromycetes</taxon>
        <taxon>Diversisporales</taxon>
        <taxon>Gigasporaceae</taxon>
        <taxon>Racocetra</taxon>
    </lineage>
</organism>
<evidence type="ECO:0000313" key="1">
    <source>
        <dbReference type="EMBL" id="CAG8739515.1"/>
    </source>
</evidence>
<dbReference type="Proteomes" id="UP000789920">
    <property type="component" value="Unassembled WGS sequence"/>
</dbReference>
<name>A0ACA9Q7J5_9GLOM</name>